<dbReference type="EMBL" id="JBHPEI010000037">
    <property type="protein sequence ID" value="MFC1799852.1"/>
    <property type="molecule type" value="Genomic_DNA"/>
</dbReference>
<dbReference type="PROSITE" id="PS52016">
    <property type="entry name" value="TONB_DEPENDENT_REC_3"/>
    <property type="match status" value="1"/>
</dbReference>
<evidence type="ECO:0000256" key="2">
    <source>
        <dbReference type="ARBA" id="ARBA00022448"/>
    </source>
</evidence>
<evidence type="ECO:0000256" key="10">
    <source>
        <dbReference type="PROSITE-ProRule" id="PRU01360"/>
    </source>
</evidence>
<dbReference type="InterPro" id="IPR013784">
    <property type="entry name" value="Carb-bd-like_fold"/>
</dbReference>
<reference evidence="15 16" key="1">
    <citation type="submission" date="2024-09" db="EMBL/GenBank/DDBJ databases">
        <authorList>
            <person name="D'Angelo T."/>
        </authorList>
    </citation>
    <scope>NUCLEOTIDE SEQUENCE [LARGE SCALE GENOMIC DNA]</scope>
    <source>
        <strain evidence="15">SAG AM-311-F02</strain>
    </source>
</reference>
<evidence type="ECO:0000256" key="4">
    <source>
        <dbReference type="ARBA" id="ARBA00022692"/>
    </source>
</evidence>
<evidence type="ECO:0000256" key="8">
    <source>
        <dbReference type="ARBA" id="ARBA00023170"/>
    </source>
</evidence>
<feature type="signal peptide" evidence="12">
    <location>
        <begin position="1"/>
        <end position="25"/>
    </location>
</feature>
<dbReference type="Pfam" id="PF07715">
    <property type="entry name" value="Plug"/>
    <property type="match status" value="1"/>
</dbReference>
<evidence type="ECO:0000256" key="3">
    <source>
        <dbReference type="ARBA" id="ARBA00022452"/>
    </source>
</evidence>
<dbReference type="InterPro" id="IPR000531">
    <property type="entry name" value="Beta-barrel_TonB"/>
</dbReference>
<evidence type="ECO:0000256" key="5">
    <source>
        <dbReference type="ARBA" id="ARBA00022729"/>
    </source>
</evidence>
<keyword evidence="2 10" id="KW-0813">Transport</keyword>
<evidence type="ECO:0000256" key="7">
    <source>
        <dbReference type="ARBA" id="ARBA00023136"/>
    </source>
</evidence>
<dbReference type="Pfam" id="PF13620">
    <property type="entry name" value="CarboxypepD_reg"/>
    <property type="match status" value="1"/>
</dbReference>
<accession>A0ABV6YPL6</accession>
<evidence type="ECO:0000313" key="15">
    <source>
        <dbReference type="EMBL" id="MFC1799852.1"/>
    </source>
</evidence>
<dbReference type="InterPro" id="IPR039426">
    <property type="entry name" value="TonB-dep_rcpt-like"/>
</dbReference>
<evidence type="ECO:0000256" key="6">
    <source>
        <dbReference type="ARBA" id="ARBA00023077"/>
    </source>
</evidence>
<evidence type="ECO:0000259" key="14">
    <source>
        <dbReference type="Pfam" id="PF07715"/>
    </source>
</evidence>
<keyword evidence="6 11" id="KW-0798">TonB box</keyword>
<dbReference type="Proteomes" id="UP001594288">
    <property type="component" value="Unassembled WGS sequence"/>
</dbReference>
<dbReference type="SUPFAM" id="SSF56935">
    <property type="entry name" value="Porins"/>
    <property type="match status" value="1"/>
</dbReference>
<dbReference type="PANTHER" id="PTHR30069:SF29">
    <property type="entry name" value="HEMOGLOBIN AND HEMOGLOBIN-HAPTOGLOBIN-BINDING PROTEIN 1-RELATED"/>
    <property type="match status" value="1"/>
</dbReference>
<feature type="chain" id="PRO_5046358856" evidence="12">
    <location>
        <begin position="26"/>
        <end position="901"/>
    </location>
</feature>
<comment type="similarity">
    <text evidence="10 11">Belongs to the TonB-dependent receptor family.</text>
</comment>
<evidence type="ECO:0000256" key="1">
    <source>
        <dbReference type="ARBA" id="ARBA00004571"/>
    </source>
</evidence>
<dbReference type="PANTHER" id="PTHR30069">
    <property type="entry name" value="TONB-DEPENDENT OUTER MEMBRANE RECEPTOR"/>
    <property type="match status" value="1"/>
</dbReference>
<evidence type="ECO:0000256" key="12">
    <source>
        <dbReference type="SAM" id="SignalP"/>
    </source>
</evidence>
<comment type="subcellular location">
    <subcellularLocation>
        <location evidence="1 10">Cell outer membrane</location>
        <topology evidence="1 10">Multi-pass membrane protein</topology>
    </subcellularLocation>
</comment>
<keyword evidence="8 15" id="KW-0675">Receptor</keyword>
<keyword evidence="7 10" id="KW-0472">Membrane</keyword>
<keyword evidence="16" id="KW-1185">Reference proteome</keyword>
<keyword evidence="9 10" id="KW-0998">Cell outer membrane</keyword>
<gene>
    <name evidence="15" type="ORF">ACFL2Z_02965</name>
</gene>
<proteinExistence type="inferred from homology"/>
<dbReference type="InterPro" id="IPR036942">
    <property type="entry name" value="Beta-barrel_TonB_sf"/>
</dbReference>
<feature type="domain" description="TonB-dependent receptor-like beta-barrel" evidence="13">
    <location>
        <begin position="365"/>
        <end position="830"/>
    </location>
</feature>
<evidence type="ECO:0000256" key="9">
    <source>
        <dbReference type="ARBA" id="ARBA00023237"/>
    </source>
</evidence>
<dbReference type="Gene3D" id="2.60.40.1120">
    <property type="entry name" value="Carboxypeptidase-like, regulatory domain"/>
    <property type="match status" value="1"/>
</dbReference>
<dbReference type="Gene3D" id="2.170.130.10">
    <property type="entry name" value="TonB-dependent receptor, plug domain"/>
    <property type="match status" value="1"/>
</dbReference>
<organism evidence="15 16">
    <name type="scientific">Eiseniibacteriota bacterium</name>
    <dbReference type="NCBI Taxonomy" id="2212470"/>
    <lineage>
        <taxon>Bacteria</taxon>
        <taxon>Candidatus Eiseniibacteriota</taxon>
    </lineage>
</organism>
<dbReference type="InterPro" id="IPR012910">
    <property type="entry name" value="Plug_dom"/>
</dbReference>
<keyword evidence="3 10" id="KW-1134">Transmembrane beta strand</keyword>
<protein>
    <submittedName>
        <fullName evidence="15">TonB-dependent receptor</fullName>
    </submittedName>
</protein>
<keyword evidence="5 12" id="KW-0732">Signal</keyword>
<dbReference type="SUPFAM" id="SSF49452">
    <property type="entry name" value="Starch-binding domain-like"/>
    <property type="match status" value="1"/>
</dbReference>
<dbReference type="Pfam" id="PF00593">
    <property type="entry name" value="TonB_dep_Rec_b-barrel"/>
    <property type="match status" value="1"/>
</dbReference>
<name>A0ABV6YPL6_UNCEI</name>
<dbReference type="InterPro" id="IPR037066">
    <property type="entry name" value="Plug_dom_sf"/>
</dbReference>
<comment type="caution">
    <text evidence="15">The sequence shown here is derived from an EMBL/GenBank/DDBJ whole genome shotgun (WGS) entry which is preliminary data.</text>
</comment>
<dbReference type="Gene3D" id="2.40.170.20">
    <property type="entry name" value="TonB-dependent receptor, beta-barrel domain"/>
    <property type="match status" value="1"/>
</dbReference>
<evidence type="ECO:0000313" key="16">
    <source>
        <dbReference type="Proteomes" id="UP001594288"/>
    </source>
</evidence>
<sequence>MRPWLRILFVSLLAFLIFTGSIAYAQEVGRIAGTVTAKRDGRPLSFANVLVMNTGLGTFVKDNGGYAIDNVPVGAYTVKVMMMGFAAQTQENVVITANSTSELNFQLSETVVAVLPTTQVTAVKPIIDTQRTGSTQTVDMEETSVRSINTVEEAIAAQAGVILEDGEIHIRGGRSGEVKTMVDGMQITDAFVGNTGLEVSLSSLSEIEVLSGGFDAEYGNVQSGIINLKTREGGPKYSGVVKFMTDDYGSPDKTYFNFDNLSVGFGGPLFTRNLRFFVSAEVVFSDTYLKTLEPRQQKELWGIIKFRERQTNNYSLQGKATYIFPGMRKLSLEFLGSGDKFDFYHHAFSRVGYWSDTQKHWWFEPLDSTYSLYYGPAHTPDITNNHKSMKMVWNHTLSPSKFYTMRFGRYSTVHEEGVLEKRPDEYVTPNANDRLDPENRYFVVAGDYPHWQHYESVMWTGKGDMTIQKGQTHQIKFGLETNIYQLDMTDMLYPDQDNPTGSFTDIYDFNCWQLSAFLQDRIKFEGMNVRAGLRFDLFDPGKKAVEAYNEYLDLTGFDGENAGFFSRTEWQVSPRLGVSYPISERDALYFNYGRFYQIPRLEVMFQFLGRTEQGLLPFGNPLMDAETTIMYEVGVQHQFTGTLVGDIAMFYKDIFGLTGTLPGDVVEGSDFLELYGPTATPVVYTNLDYGSVRGIEFKLSKRFSRRFAGSVTYTFSKATGSSSNELQGSNVVGGGLDRAPITELPLDWDRNHVVSANLYISEPGLWGCNLDYSYSTGRPFTPVLPREREVRAALINSERLDARSTVNVKADKRWRIGGQEISLFMEGRNVLDRRNISNLSPGGWPGGDGNYSSYYTTESELGGAYDEGELLGLPEVIYVPLNDPRVYSTPRNFRVGISFDW</sequence>
<feature type="domain" description="TonB-dependent receptor plug" evidence="14">
    <location>
        <begin position="132"/>
        <end position="221"/>
    </location>
</feature>
<keyword evidence="4 10" id="KW-0812">Transmembrane</keyword>
<evidence type="ECO:0000256" key="11">
    <source>
        <dbReference type="RuleBase" id="RU003357"/>
    </source>
</evidence>
<evidence type="ECO:0000259" key="13">
    <source>
        <dbReference type="Pfam" id="PF00593"/>
    </source>
</evidence>